<name>A0ABM7CBV7_9FLAO</name>
<sequence>MNTKTIEYEQLMHTFRNRKFTKNDIKSFVYKIFSMYERATCNNEHVPAEAFNKLIADDIFVDFPAYKNIHSKSEFLEWHRWIHDLLISDDHDIEKIDVSYLSNGKYMAQFIVHWRALFKDNTYSDLRVDQQWIMREDTNEPLPIIERYLVTDATNFKQK</sequence>
<evidence type="ECO:0000313" key="2">
    <source>
        <dbReference type="Proteomes" id="UP000269693"/>
    </source>
</evidence>
<gene>
    <name evidence="1" type="ORF">D6200_00715</name>
</gene>
<dbReference type="Proteomes" id="UP000269693">
    <property type="component" value="Chromosome"/>
</dbReference>
<dbReference type="RefSeq" id="WP_125064357.1">
    <property type="nucleotide sequence ID" value="NZ_CP032544.1"/>
</dbReference>
<organism evidence="1 2">
    <name type="scientific">Tenacibaculum mesophilum</name>
    <dbReference type="NCBI Taxonomy" id="104268"/>
    <lineage>
        <taxon>Bacteria</taxon>
        <taxon>Pseudomonadati</taxon>
        <taxon>Bacteroidota</taxon>
        <taxon>Flavobacteriia</taxon>
        <taxon>Flavobacteriales</taxon>
        <taxon>Flavobacteriaceae</taxon>
        <taxon>Tenacibaculum</taxon>
    </lineage>
</organism>
<dbReference type="EMBL" id="CP032544">
    <property type="protein sequence ID" value="AZJ31170.1"/>
    <property type="molecule type" value="Genomic_DNA"/>
</dbReference>
<accession>A0ABM7CBV7</accession>
<protein>
    <recommendedName>
        <fullName evidence="3">SnoaL-like domain-containing protein</fullName>
    </recommendedName>
</protein>
<evidence type="ECO:0008006" key="3">
    <source>
        <dbReference type="Google" id="ProtNLM"/>
    </source>
</evidence>
<reference evidence="1 2" key="1">
    <citation type="submission" date="2018-09" db="EMBL/GenBank/DDBJ databases">
        <title>Insights into the microbiota of Asian seabass (Lates calcarifer) with tenacibaculosis symptoms and description of sp. nov. Tenacibaculum singaporense.</title>
        <authorList>
            <person name="Miyake S."/>
            <person name="Soh M."/>
            <person name="Azman M.N."/>
            <person name="Ngoh S.Y."/>
            <person name="Orban L."/>
            <person name="Seedorf H."/>
        </authorList>
    </citation>
    <scope>NUCLEOTIDE SEQUENCE [LARGE SCALE GENOMIC DNA]</scope>
    <source>
        <strain evidence="1 2">DSM 13764</strain>
    </source>
</reference>
<proteinExistence type="predicted"/>
<evidence type="ECO:0000313" key="1">
    <source>
        <dbReference type="EMBL" id="AZJ31170.1"/>
    </source>
</evidence>
<keyword evidence="2" id="KW-1185">Reference proteome</keyword>